<feature type="binding site" evidence="16">
    <location>
        <position position="209"/>
    </location>
    <ligand>
        <name>S-adenosyl-L-methionine</name>
        <dbReference type="ChEBI" id="CHEBI:59789"/>
        <label>2</label>
    </ligand>
</feature>
<dbReference type="RefSeq" id="WP_038016317.1">
    <property type="nucleotide sequence ID" value="NZ_JPKR02000005.1"/>
</dbReference>
<dbReference type="SMART" id="SM00729">
    <property type="entry name" value="Elp3"/>
    <property type="match status" value="1"/>
</dbReference>
<keyword evidence="7 15" id="KW-0949">S-adenosyl-L-methionine</keyword>
<protein>
    <recommendedName>
        <fullName evidence="15">Coproporphyrinogen-III oxidase</fullName>
        <ecNumber evidence="15">1.3.98.3</ecNumber>
    </recommendedName>
</protein>
<keyword evidence="8 15" id="KW-0479">Metal-binding</keyword>
<dbReference type="SUPFAM" id="SSF102114">
    <property type="entry name" value="Radical SAM enzymes"/>
    <property type="match status" value="1"/>
</dbReference>
<gene>
    <name evidence="19" type="ORF">HA49_02260</name>
</gene>
<dbReference type="Gene3D" id="3.30.750.200">
    <property type="match status" value="1"/>
</dbReference>
<comment type="function">
    <text evidence="13">Involved in the heme biosynthesis. Catalyzes the anaerobic oxidative decarboxylation of propionate groups of rings A and B of coproporphyrinogen III to yield the vinyl groups in protoporphyrinogen IX.</text>
</comment>
<evidence type="ECO:0000256" key="8">
    <source>
        <dbReference type="ARBA" id="ARBA00022723"/>
    </source>
</evidence>
<dbReference type="Pfam" id="PF04055">
    <property type="entry name" value="Radical_SAM"/>
    <property type="match status" value="1"/>
</dbReference>
<accession>A0A095TS79</accession>
<evidence type="ECO:0000259" key="18">
    <source>
        <dbReference type="PROSITE" id="PS51918"/>
    </source>
</evidence>
<dbReference type="FunFam" id="3.80.30.20:FF:000012">
    <property type="entry name" value="Coproporphyrinogen-III oxidase"/>
    <property type="match status" value="1"/>
</dbReference>
<evidence type="ECO:0000256" key="5">
    <source>
        <dbReference type="ARBA" id="ARBA00022485"/>
    </source>
</evidence>
<dbReference type="PROSITE" id="PS51918">
    <property type="entry name" value="RADICAL_SAM"/>
    <property type="match status" value="1"/>
</dbReference>
<dbReference type="PIRSF" id="PIRSF000167">
    <property type="entry name" value="HemN"/>
    <property type="match status" value="1"/>
</dbReference>
<dbReference type="SFLD" id="SFLDF00277">
    <property type="entry name" value="oxygen-independent_coproporphy"/>
    <property type="match status" value="1"/>
</dbReference>
<keyword evidence="20" id="KW-1185">Reference proteome</keyword>
<dbReference type="GO" id="GO:0005737">
    <property type="term" value="C:cytoplasm"/>
    <property type="evidence" value="ECO:0007669"/>
    <property type="project" value="UniProtKB-SubCell"/>
</dbReference>
<dbReference type="UniPathway" id="UPA00251">
    <property type="reaction ID" value="UER00323"/>
</dbReference>
<name>A0A095TS79_9GAMM</name>
<comment type="pathway">
    <text evidence="2 15">Porphyrin-containing compound metabolism; protoporphyrin-IX biosynthesis; protoporphyrinogen-IX from coproporphyrinogen-III (AdoMet route): step 1/1.</text>
</comment>
<dbReference type="InterPro" id="IPR058240">
    <property type="entry name" value="rSAM_sf"/>
</dbReference>
<keyword evidence="12 15" id="KW-0627">Porphyrin biosynthesis</keyword>
<feature type="binding site" evidence="16">
    <location>
        <begin position="68"/>
        <end position="70"/>
    </location>
    <ligand>
        <name>S-adenosyl-L-methionine</name>
        <dbReference type="ChEBI" id="CHEBI:59789"/>
        <label>2</label>
    </ligand>
</feature>
<dbReference type="Gene3D" id="1.10.10.920">
    <property type="match status" value="1"/>
</dbReference>
<comment type="subcellular location">
    <subcellularLocation>
        <location evidence="1 15">Cytoplasm</location>
    </subcellularLocation>
</comment>
<organism evidence="19 20">
    <name type="scientific">Tatumella morbirosei</name>
    <dbReference type="NCBI Taxonomy" id="642227"/>
    <lineage>
        <taxon>Bacteria</taxon>
        <taxon>Pseudomonadati</taxon>
        <taxon>Pseudomonadota</taxon>
        <taxon>Gammaproteobacteria</taxon>
        <taxon>Enterobacterales</taxon>
        <taxon>Erwiniaceae</taxon>
        <taxon>Tatumella</taxon>
    </lineage>
</organism>
<dbReference type="OrthoDB" id="9808022at2"/>
<keyword evidence="6 15" id="KW-0963">Cytoplasm</keyword>
<feature type="binding site" evidence="16">
    <location>
        <position position="329"/>
    </location>
    <ligand>
        <name>S-adenosyl-L-methionine</name>
        <dbReference type="ChEBI" id="CHEBI:59789"/>
        <label>1</label>
    </ligand>
</feature>
<dbReference type="AlphaFoldDB" id="A0A095TS79"/>
<dbReference type="SFLD" id="SFLDG01065">
    <property type="entry name" value="anaerobic_coproporphyrinogen-I"/>
    <property type="match status" value="1"/>
</dbReference>
<evidence type="ECO:0000256" key="7">
    <source>
        <dbReference type="ARBA" id="ARBA00022691"/>
    </source>
</evidence>
<evidence type="ECO:0000256" key="3">
    <source>
        <dbReference type="ARBA" id="ARBA00005493"/>
    </source>
</evidence>
<evidence type="ECO:0000256" key="2">
    <source>
        <dbReference type="ARBA" id="ARBA00004785"/>
    </source>
</evidence>
<keyword evidence="5 15" id="KW-0004">4Fe-4S</keyword>
<dbReference type="GO" id="GO:0051539">
    <property type="term" value="F:4 iron, 4 sulfur cluster binding"/>
    <property type="evidence" value="ECO:0007669"/>
    <property type="project" value="UniProtKB-KW"/>
</dbReference>
<keyword evidence="10 15" id="KW-0408">Iron</keyword>
<dbReference type="Proteomes" id="UP000029577">
    <property type="component" value="Unassembled WGS sequence"/>
</dbReference>
<evidence type="ECO:0000256" key="9">
    <source>
        <dbReference type="ARBA" id="ARBA00023002"/>
    </source>
</evidence>
<evidence type="ECO:0000313" key="20">
    <source>
        <dbReference type="Proteomes" id="UP000029577"/>
    </source>
</evidence>
<dbReference type="GO" id="GO:0046872">
    <property type="term" value="F:metal ion binding"/>
    <property type="evidence" value="ECO:0007669"/>
    <property type="project" value="UniProtKB-KW"/>
</dbReference>
<keyword evidence="9 15" id="KW-0560">Oxidoreductase</keyword>
<dbReference type="SFLD" id="SFLDS00029">
    <property type="entry name" value="Radical_SAM"/>
    <property type="match status" value="1"/>
</dbReference>
<comment type="similarity">
    <text evidence="3 15">Belongs to the anaerobic coproporphyrinogen-III oxidase family.</text>
</comment>
<dbReference type="InterPro" id="IPR004558">
    <property type="entry name" value="Coprogen_oxidase_HemN"/>
</dbReference>
<evidence type="ECO:0000256" key="6">
    <source>
        <dbReference type="ARBA" id="ARBA00022490"/>
    </source>
</evidence>
<dbReference type="FunFam" id="1.10.10.920:FF:000001">
    <property type="entry name" value="Coproporphyrinogen-III oxidase"/>
    <property type="match status" value="1"/>
</dbReference>
<evidence type="ECO:0000256" key="16">
    <source>
        <dbReference type="PIRSR" id="PIRSR000167-1"/>
    </source>
</evidence>
<evidence type="ECO:0000256" key="15">
    <source>
        <dbReference type="PIRNR" id="PIRNR000167"/>
    </source>
</evidence>
<dbReference type="Pfam" id="PF06969">
    <property type="entry name" value="HemN_C"/>
    <property type="match status" value="1"/>
</dbReference>
<dbReference type="InterPro" id="IPR010723">
    <property type="entry name" value="HemN_C"/>
</dbReference>
<evidence type="ECO:0000256" key="11">
    <source>
        <dbReference type="ARBA" id="ARBA00023014"/>
    </source>
</evidence>
<feature type="binding site" evidence="17">
    <location>
        <position position="66"/>
    </location>
    <ligand>
        <name>[4Fe-4S] cluster</name>
        <dbReference type="ChEBI" id="CHEBI:49883"/>
        <note>4Fe-4S-S-AdoMet</note>
    </ligand>
</feature>
<feature type="binding site" evidence="16">
    <location>
        <position position="243"/>
    </location>
    <ligand>
        <name>S-adenosyl-L-methionine</name>
        <dbReference type="ChEBI" id="CHEBI:59789"/>
        <label>2</label>
    </ligand>
</feature>
<feature type="binding site" evidence="17">
    <location>
        <position position="69"/>
    </location>
    <ligand>
        <name>[4Fe-4S] cluster</name>
        <dbReference type="ChEBI" id="CHEBI:49883"/>
        <note>4Fe-4S-S-AdoMet</note>
    </ligand>
</feature>
<dbReference type="PANTHER" id="PTHR13932:SF6">
    <property type="entry name" value="OXYGEN-INDEPENDENT COPROPORPHYRINOGEN III OXIDASE"/>
    <property type="match status" value="1"/>
</dbReference>
<feature type="binding site" evidence="17">
    <location>
        <position position="62"/>
    </location>
    <ligand>
        <name>[4Fe-4S] cluster</name>
        <dbReference type="ChEBI" id="CHEBI:49883"/>
        <note>4Fe-4S-S-AdoMet</note>
    </ligand>
</feature>
<evidence type="ECO:0000256" key="4">
    <source>
        <dbReference type="ARBA" id="ARBA00011245"/>
    </source>
</evidence>
<dbReference type="STRING" id="642227.HA49_02260"/>
<evidence type="ECO:0000256" key="17">
    <source>
        <dbReference type="PIRSR" id="PIRSR000167-2"/>
    </source>
</evidence>
<feature type="binding site" evidence="16">
    <location>
        <position position="112"/>
    </location>
    <ligand>
        <name>S-adenosyl-L-methionine</name>
        <dbReference type="ChEBI" id="CHEBI:59789"/>
        <label>1</label>
    </ligand>
</feature>
<evidence type="ECO:0000256" key="13">
    <source>
        <dbReference type="ARBA" id="ARBA00024295"/>
    </source>
</evidence>
<dbReference type="PANTHER" id="PTHR13932">
    <property type="entry name" value="COPROPORPHYRINIGEN III OXIDASE"/>
    <property type="match status" value="1"/>
</dbReference>
<sequence length="457" mass="52669">MSLPRIEWDQSLIEKYNYSGPRYTSYPTALEFDEHYSENQFLKAVQRYPLRPLSLYLHIPFCHRLCYFCGCNKHVTRQAHKADRYLDALEAEIRHRAPLFRQRTVVQMHWGGGTPTFLTTAQISRLTGILRQHFTFAADAEMSLELDPREIELDVLDHLKSEGFNRLSMGVQDFNKQVQRLVNREQDEEFIFALMERAKSLGFTSGNIDLIYGLPKQTPESFAFTLQKILSLRPDRLSVFNYAHMPEMFAAQRKINAADLPDARQKLMILQDTIATLTGGGYQFIGMDHFALPDDELAVAQQNGVLHRNFQGYTTHGNTDLLGLGVSAISMIGDSYAQNDKVLNQWQESVTASGRGLWRGVSLSQDDCLRRDVIKALICQFRLDFATTEQQWGIVFEDYFAEDLQLLRPFIDDGLVTLELRRLQVTARGRLLIRNICMCFDRYLRAASRQQQFSRVI</sequence>
<keyword evidence="11 15" id="KW-0411">Iron-sulfur</keyword>
<evidence type="ECO:0000256" key="10">
    <source>
        <dbReference type="ARBA" id="ARBA00023004"/>
    </source>
</evidence>
<proteinExistence type="inferred from homology"/>
<dbReference type="GO" id="GO:0004109">
    <property type="term" value="F:coproporphyrinogen oxidase activity"/>
    <property type="evidence" value="ECO:0007669"/>
    <property type="project" value="InterPro"/>
</dbReference>
<evidence type="ECO:0000313" key="19">
    <source>
        <dbReference type="EMBL" id="KGD79429.1"/>
    </source>
</evidence>
<evidence type="ECO:0000256" key="12">
    <source>
        <dbReference type="ARBA" id="ARBA00023244"/>
    </source>
</evidence>
<dbReference type="EC" id="1.3.98.3" evidence="15"/>
<dbReference type="eggNOG" id="COG0635">
    <property type="taxonomic scope" value="Bacteria"/>
</dbReference>
<comment type="subunit">
    <text evidence="4">Monomer.</text>
</comment>
<dbReference type="CDD" id="cd01335">
    <property type="entry name" value="Radical_SAM"/>
    <property type="match status" value="1"/>
</dbReference>
<dbReference type="GO" id="GO:0051989">
    <property type="term" value="F:coproporphyrinogen dehydrogenase activity"/>
    <property type="evidence" value="ECO:0007669"/>
    <property type="project" value="UniProtKB-EC"/>
</dbReference>
<feature type="domain" description="Radical SAM core" evidence="18">
    <location>
        <begin position="47"/>
        <end position="281"/>
    </location>
</feature>
<comment type="catalytic activity">
    <reaction evidence="14 15">
        <text>coproporphyrinogen III + 2 S-adenosyl-L-methionine = protoporphyrinogen IX + 2 5'-deoxyadenosine + 2 L-methionine + 2 CO2</text>
        <dbReference type="Rhea" id="RHEA:15425"/>
        <dbReference type="ChEBI" id="CHEBI:16526"/>
        <dbReference type="ChEBI" id="CHEBI:17319"/>
        <dbReference type="ChEBI" id="CHEBI:57307"/>
        <dbReference type="ChEBI" id="CHEBI:57309"/>
        <dbReference type="ChEBI" id="CHEBI:57844"/>
        <dbReference type="ChEBI" id="CHEBI:59789"/>
        <dbReference type="EC" id="1.3.98.3"/>
    </reaction>
</comment>
<dbReference type="InterPro" id="IPR007197">
    <property type="entry name" value="rSAM"/>
</dbReference>
<dbReference type="NCBIfam" id="TIGR00538">
    <property type="entry name" value="hemN"/>
    <property type="match status" value="1"/>
</dbReference>
<dbReference type="EMBL" id="JPKR02000005">
    <property type="protein sequence ID" value="KGD79429.1"/>
    <property type="molecule type" value="Genomic_DNA"/>
</dbReference>
<feature type="binding site" evidence="16">
    <location>
        <position position="172"/>
    </location>
    <ligand>
        <name>S-adenosyl-L-methionine</name>
        <dbReference type="ChEBI" id="CHEBI:59789"/>
        <label>2</label>
    </ligand>
</feature>
<reference evidence="19" key="1">
    <citation type="submission" date="2014-12" db="EMBL/GenBank/DDBJ databases">
        <title>The draft genome of the Tatumella morbirosei type strain, LMG23360T isolated from pineapple rot.</title>
        <authorList>
            <person name="Smits T.H."/>
            <person name="Palmer M."/>
            <person name="Venter S.N."/>
            <person name="Duffy B."/>
            <person name="Steenkamp E.T."/>
            <person name="Chan W.Y."/>
            <person name="Coutinho T.A."/>
            <person name="Coetzee M.P."/>
            <person name="De Maayer P."/>
        </authorList>
    </citation>
    <scope>NUCLEOTIDE SEQUENCE [LARGE SCALE GENOMIC DNA]</scope>
    <source>
        <strain evidence="19">LMG 23360</strain>
    </source>
</reference>
<dbReference type="InterPro" id="IPR034505">
    <property type="entry name" value="Coproporphyrinogen-III_oxidase"/>
</dbReference>
<feature type="binding site" evidence="16">
    <location>
        <position position="145"/>
    </location>
    <ligand>
        <name>S-adenosyl-L-methionine</name>
        <dbReference type="ChEBI" id="CHEBI:59789"/>
        <label>1</label>
    </ligand>
</feature>
<evidence type="ECO:0000256" key="14">
    <source>
        <dbReference type="ARBA" id="ARBA00048321"/>
    </source>
</evidence>
<dbReference type="GO" id="GO:0006782">
    <property type="term" value="P:protoporphyrinogen IX biosynthetic process"/>
    <property type="evidence" value="ECO:0007669"/>
    <property type="project" value="UniProtKB-UniPathway"/>
</dbReference>
<feature type="binding site" evidence="16">
    <location>
        <position position="184"/>
    </location>
    <ligand>
        <name>S-adenosyl-L-methionine</name>
        <dbReference type="ChEBI" id="CHEBI:59789"/>
        <label>2</label>
    </ligand>
</feature>
<dbReference type="InterPro" id="IPR006638">
    <property type="entry name" value="Elp3/MiaA/NifB-like_rSAM"/>
</dbReference>
<feature type="binding site" evidence="16">
    <location>
        <begin position="113"/>
        <end position="114"/>
    </location>
    <ligand>
        <name>S-adenosyl-L-methionine</name>
        <dbReference type="ChEBI" id="CHEBI:59789"/>
        <label>2</label>
    </ligand>
</feature>
<comment type="caution">
    <text evidence="19">The sequence shown here is derived from an EMBL/GenBank/DDBJ whole genome shotgun (WGS) entry which is preliminary data.</text>
</comment>
<evidence type="ECO:0000256" key="1">
    <source>
        <dbReference type="ARBA" id="ARBA00004496"/>
    </source>
</evidence>
<comment type="cofactor">
    <cofactor evidence="15 17">
        <name>[4Fe-4S] cluster</name>
        <dbReference type="ChEBI" id="CHEBI:49883"/>
    </cofactor>
    <text evidence="15 17">Binds 1 [4Fe-4S] cluster. The cluster is coordinated with 3 cysteines and an exchangeable S-adenosyl-L-methionine.</text>
</comment>
<feature type="binding site" evidence="16">
    <location>
        <position position="56"/>
    </location>
    <ligand>
        <name>S-adenosyl-L-methionine</name>
        <dbReference type="ChEBI" id="CHEBI:59789"/>
        <label>1</label>
    </ligand>
</feature>